<evidence type="ECO:0000256" key="4">
    <source>
        <dbReference type="ARBA" id="ARBA00022737"/>
    </source>
</evidence>
<keyword evidence="4" id="KW-0677">Repeat</keyword>
<evidence type="ECO:0000256" key="6">
    <source>
        <dbReference type="ARBA" id="ARBA00023004"/>
    </source>
</evidence>
<evidence type="ECO:0000313" key="10">
    <source>
        <dbReference type="Proteomes" id="UP001060368"/>
    </source>
</evidence>
<dbReference type="PANTHER" id="PTHR43687">
    <property type="entry name" value="ADENYLYLSULFATE REDUCTASE, BETA SUBUNIT"/>
    <property type="match status" value="1"/>
</dbReference>
<keyword evidence="3" id="KW-0479">Metal-binding</keyword>
<dbReference type="AlphaFoldDB" id="A0A9E7PP51"/>
<evidence type="ECO:0000256" key="1">
    <source>
        <dbReference type="ARBA" id="ARBA00022448"/>
    </source>
</evidence>
<dbReference type="PROSITE" id="PS00198">
    <property type="entry name" value="4FE4S_FER_1"/>
    <property type="match status" value="2"/>
</dbReference>
<dbReference type="GO" id="GO:0051539">
    <property type="term" value="F:4 iron, 4 sulfur cluster binding"/>
    <property type="evidence" value="ECO:0007669"/>
    <property type="project" value="UniProtKB-KW"/>
</dbReference>
<evidence type="ECO:0000259" key="8">
    <source>
        <dbReference type="PROSITE" id="PS51379"/>
    </source>
</evidence>
<dbReference type="EMBL" id="CP096115">
    <property type="protein sequence ID" value="UUX92897.1"/>
    <property type="molecule type" value="Genomic_DNA"/>
</dbReference>
<dbReference type="InterPro" id="IPR045865">
    <property type="entry name" value="ACT-like_dom_sf"/>
</dbReference>
<dbReference type="GO" id="GO:0046872">
    <property type="term" value="F:metal ion binding"/>
    <property type="evidence" value="ECO:0007669"/>
    <property type="project" value="UniProtKB-KW"/>
</dbReference>
<proteinExistence type="predicted"/>
<dbReference type="PROSITE" id="PS51379">
    <property type="entry name" value="4FE4S_FER_2"/>
    <property type="match status" value="2"/>
</dbReference>
<keyword evidence="1" id="KW-0813">Transport</keyword>
<keyword evidence="2" id="KW-0004">4Fe-4S</keyword>
<dbReference type="RefSeq" id="WP_257743041.1">
    <property type="nucleotide sequence ID" value="NZ_CP096115.1"/>
</dbReference>
<dbReference type="Pfam" id="PF12838">
    <property type="entry name" value="Fer4_7"/>
    <property type="match status" value="1"/>
</dbReference>
<name>A0A9E7PP51_9EURY</name>
<dbReference type="KEGG" id="mend:L6E24_01845"/>
<keyword evidence="7" id="KW-0411">Iron-sulfur</keyword>
<evidence type="ECO:0000313" key="9">
    <source>
        <dbReference type="EMBL" id="UUX92897.1"/>
    </source>
</evidence>
<feature type="domain" description="4Fe-4S ferredoxin-type" evidence="8">
    <location>
        <begin position="70"/>
        <end position="99"/>
    </location>
</feature>
<evidence type="ECO:0000256" key="3">
    <source>
        <dbReference type="ARBA" id="ARBA00022723"/>
    </source>
</evidence>
<gene>
    <name evidence="9" type="ORF">L6E24_01845</name>
</gene>
<sequence length="128" mass="14248">MKLLVSFSKKKGSEPLIAKIVRDTGVLINVNRAYIESMSGEMLIEVPDDDSKIVCEKLISSGADVEILEDSVFRDEDECIDCGACISICPQEVFYFDEDWHLQMNEENCVLCGKCTEACPHGALSTYD</sequence>
<dbReference type="InterPro" id="IPR050572">
    <property type="entry name" value="Fe-S_Ferredoxin"/>
</dbReference>
<protein>
    <submittedName>
        <fullName evidence="9">4Fe-4S binding protein</fullName>
    </submittedName>
</protein>
<evidence type="ECO:0000256" key="2">
    <source>
        <dbReference type="ARBA" id="ARBA00022485"/>
    </source>
</evidence>
<dbReference type="Proteomes" id="UP001060368">
    <property type="component" value="Chromosome"/>
</dbReference>
<dbReference type="InterPro" id="IPR017900">
    <property type="entry name" value="4Fe4S_Fe_S_CS"/>
</dbReference>
<feature type="domain" description="4Fe-4S ferredoxin-type" evidence="8">
    <location>
        <begin position="100"/>
        <end position="128"/>
    </location>
</feature>
<evidence type="ECO:0000256" key="7">
    <source>
        <dbReference type="ARBA" id="ARBA00023014"/>
    </source>
</evidence>
<dbReference type="GO" id="GO:0016491">
    <property type="term" value="F:oxidoreductase activity"/>
    <property type="evidence" value="ECO:0007669"/>
    <property type="project" value="UniProtKB-ARBA"/>
</dbReference>
<keyword evidence="5" id="KW-0249">Electron transport</keyword>
<dbReference type="SUPFAM" id="SSF55021">
    <property type="entry name" value="ACT-like"/>
    <property type="match status" value="1"/>
</dbReference>
<keyword evidence="6" id="KW-0408">Iron</keyword>
<dbReference type="PANTHER" id="PTHR43687:SF6">
    <property type="entry name" value="L-ASPARTATE SEMIALDEHYDE SULFURTRANSFERASE IRON-SULFUR SUBUNIT"/>
    <property type="match status" value="1"/>
</dbReference>
<reference evidence="9" key="1">
    <citation type="submission" date="2022-04" db="EMBL/GenBank/DDBJ databases">
        <title>Complete genome of Methanoplanus endosymbiosus DSM 3599.</title>
        <authorList>
            <person name="Chen S.-C."/>
            <person name="You Y.-T."/>
            <person name="Zhou Y.-Z."/>
            <person name="Lai M.-C."/>
        </authorList>
    </citation>
    <scope>NUCLEOTIDE SEQUENCE</scope>
    <source>
        <strain evidence="9">DSM 3599</strain>
    </source>
</reference>
<dbReference type="InterPro" id="IPR017896">
    <property type="entry name" value="4Fe4S_Fe-S-bd"/>
</dbReference>
<evidence type="ECO:0000256" key="5">
    <source>
        <dbReference type="ARBA" id="ARBA00022982"/>
    </source>
</evidence>
<keyword evidence="10" id="KW-1185">Reference proteome</keyword>
<dbReference type="GeneID" id="74306398"/>
<dbReference type="Gene3D" id="3.30.70.20">
    <property type="match status" value="2"/>
</dbReference>
<organism evidence="9 10">
    <name type="scientific">Methanoplanus endosymbiosus</name>
    <dbReference type="NCBI Taxonomy" id="33865"/>
    <lineage>
        <taxon>Archaea</taxon>
        <taxon>Methanobacteriati</taxon>
        <taxon>Methanobacteriota</taxon>
        <taxon>Stenosarchaea group</taxon>
        <taxon>Methanomicrobia</taxon>
        <taxon>Methanomicrobiales</taxon>
        <taxon>Methanomicrobiaceae</taxon>
        <taxon>Methanoplanus</taxon>
    </lineage>
</organism>
<dbReference type="SUPFAM" id="SSF54862">
    <property type="entry name" value="4Fe-4S ferredoxins"/>
    <property type="match status" value="1"/>
</dbReference>
<accession>A0A9E7PP51</accession>